<dbReference type="Gene3D" id="3.40.50.1820">
    <property type="entry name" value="alpha/beta hydrolase"/>
    <property type="match status" value="1"/>
</dbReference>
<protein>
    <submittedName>
        <fullName evidence="7">Lipase domain-containing protein</fullName>
    </submittedName>
</protein>
<evidence type="ECO:0000313" key="6">
    <source>
        <dbReference type="Proteomes" id="UP000887565"/>
    </source>
</evidence>
<keyword evidence="6" id="KW-1185">Reference proteome</keyword>
<dbReference type="PANTHER" id="PTHR11610">
    <property type="entry name" value="LIPASE"/>
    <property type="match status" value="1"/>
</dbReference>
<sequence>MQYAIKYIKVIGREALDPAGPLFACQNESIRLDPSDARFVQVIHTNGDSLSRGGLGALQRMGHVDFYPNGGVTQPGCNRPTFLKFLTLRNSKPHLRIP</sequence>
<accession>A0A915JK89</accession>
<keyword evidence="3" id="KW-0964">Secreted</keyword>
<dbReference type="SUPFAM" id="SSF53474">
    <property type="entry name" value="alpha/beta-Hydrolases"/>
    <property type="match status" value="1"/>
</dbReference>
<evidence type="ECO:0000256" key="4">
    <source>
        <dbReference type="RuleBase" id="RU004262"/>
    </source>
</evidence>
<feature type="domain" description="Lipase" evidence="5">
    <location>
        <begin position="11"/>
        <end position="82"/>
    </location>
</feature>
<evidence type="ECO:0000256" key="2">
    <source>
        <dbReference type="ARBA" id="ARBA00010701"/>
    </source>
</evidence>
<dbReference type="Pfam" id="PF00151">
    <property type="entry name" value="Lipase"/>
    <property type="match status" value="1"/>
</dbReference>
<proteinExistence type="inferred from homology"/>
<evidence type="ECO:0000256" key="3">
    <source>
        <dbReference type="ARBA" id="ARBA00022525"/>
    </source>
</evidence>
<dbReference type="GO" id="GO:0016298">
    <property type="term" value="F:lipase activity"/>
    <property type="evidence" value="ECO:0007669"/>
    <property type="project" value="InterPro"/>
</dbReference>
<comment type="similarity">
    <text evidence="2 4">Belongs to the AB hydrolase superfamily. Lipase family.</text>
</comment>
<dbReference type="InterPro" id="IPR013818">
    <property type="entry name" value="Lipase"/>
</dbReference>
<name>A0A915JK89_ROMCU</name>
<evidence type="ECO:0000256" key="1">
    <source>
        <dbReference type="ARBA" id="ARBA00004613"/>
    </source>
</evidence>
<dbReference type="GO" id="GO:0016042">
    <property type="term" value="P:lipid catabolic process"/>
    <property type="evidence" value="ECO:0007669"/>
    <property type="project" value="TreeGrafter"/>
</dbReference>
<dbReference type="OMA" id="CQNESIR"/>
<comment type="subcellular location">
    <subcellularLocation>
        <location evidence="1">Secreted</location>
    </subcellularLocation>
</comment>
<dbReference type="Proteomes" id="UP000887565">
    <property type="component" value="Unplaced"/>
</dbReference>
<evidence type="ECO:0000259" key="5">
    <source>
        <dbReference type="Pfam" id="PF00151"/>
    </source>
</evidence>
<reference evidence="7" key="1">
    <citation type="submission" date="2022-11" db="UniProtKB">
        <authorList>
            <consortium name="WormBaseParasite"/>
        </authorList>
    </citation>
    <scope>IDENTIFICATION</scope>
</reference>
<dbReference type="InterPro" id="IPR000734">
    <property type="entry name" value="TAG_lipase"/>
</dbReference>
<dbReference type="GO" id="GO:0005615">
    <property type="term" value="C:extracellular space"/>
    <property type="evidence" value="ECO:0007669"/>
    <property type="project" value="TreeGrafter"/>
</dbReference>
<dbReference type="InterPro" id="IPR029058">
    <property type="entry name" value="AB_hydrolase_fold"/>
</dbReference>
<organism evidence="6 7">
    <name type="scientific">Romanomermis culicivorax</name>
    <name type="common">Nematode worm</name>
    <dbReference type="NCBI Taxonomy" id="13658"/>
    <lineage>
        <taxon>Eukaryota</taxon>
        <taxon>Metazoa</taxon>
        <taxon>Ecdysozoa</taxon>
        <taxon>Nematoda</taxon>
        <taxon>Enoplea</taxon>
        <taxon>Dorylaimia</taxon>
        <taxon>Mermithida</taxon>
        <taxon>Mermithoidea</taxon>
        <taxon>Mermithidae</taxon>
        <taxon>Romanomermis</taxon>
    </lineage>
</organism>
<evidence type="ECO:0000313" key="7">
    <source>
        <dbReference type="WBParaSite" id="nRc.2.0.1.t26461-RA"/>
    </source>
</evidence>
<dbReference type="AlphaFoldDB" id="A0A915JK89"/>
<dbReference type="WBParaSite" id="nRc.2.0.1.t26461-RA">
    <property type="protein sequence ID" value="nRc.2.0.1.t26461-RA"/>
    <property type="gene ID" value="nRc.2.0.1.g26461"/>
</dbReference>